<evidence type="ECO:0000256" key="1">
    <source>
        <dbReference type="SAM" id="MobiDB-lite"/>
    </source>
</evidence>
<dbReference type="EMBL" id="JBBWWQ010000004">
    <property type="protein sequence ID" value="KAK8948345.1"/>
    <property type="molecule type" value="Genomic_DNA"/>
</dbReference>
<proteinExistence type="predicted"/>
<keyword evidence="3" id="KW-1185">Reference proteome</keyword>
<dbReference type="AlphaFoldDB" id="A0AAP0BQP6"/>
<sequence>MEEGYAGHKRSREEGDASPEAKRLQVDLLRDILSEDDSDAGESYAPDVELATVIKILEEEIAVSPNTIPSEIEANKSVEIGYLQEASDDELGIPPPAETSSALEGGENEAVDGFGRIWGYEDDGIPEWYEGLVEFGFLAEWGSGDAAEGVAAGVLFDGDVFDCKDLVWRPTSMSASALSQT</sequence>
<feature type="compositionally biased region" description="Basic and acidic residues" evidence="1">
    <location>
        <begin position="11"/>
        <end position="23"/>
    </location>
</feature>
<protein>
    <submittedName>
        <fullName evidence="2">Uncharacterized protein</fullName>
    </submittedName>
</protein>
<evidence type="ECO:0000313" key="3">
    <source>
        <dbReference type="Proteomes" id="UP001418222"/>
    </source>
</evidence>
<dbReference type="PANTHER" id="PTHR34539:SF19">
    <property type="entry name" value="T6J4.11 PROTEIN"/>
    <property type="match status" value="1"/>
</dbReference>
<feature type="region of interest" description="Disordered" evidence="1">
    <location>
        <begin position="1"/>
        <end position="23"/>
    </location>
</feature>
<organism evidence="2 3">
    <name type="scientific">Platanthera zijinensis</name>
    <dbReference type="NCBI Taxonomy" id="2320716"/>
    <lineage>
        <taxon>Eukaryota</taxon>
        <taxon>Viridiplantae</taxon>
        <taxon>Streptophyta</taxon>
        <taxon>Embryophyta</taxon>
        <taxon>Tracheophyta</taxon>
        <taxon>Spermatophyta</taxon>
        <taxon>Magnoliopsida</taxon>
        <taxon>Liliopsida</taxon>
        <taxon>Asparagales</taxon>
        <taxon>Orchidaceae</taxon>
        <taxon>Orchidoideae</taxon>
        <taxon>Orchideae</taxon>
        <taxon>Orchidinae</taxon>
        <taxon>Platanthera</taxon>
    </lineage>
</organism>
<evidence type="ECO:0000313" key="2">
    <source>
        <dbReference type="EMBL" id="KAK8948345.1"/>
    </source>
</evidence>
<name>A0AAP0BQP6_9ASPA</name>
<reference evidence="2 3" key="1">
    <citation type="journal article" date="2022" name="Nat. Plants">
        <title>Genomes of leafy and leafless Platanthera orchids illuminate the evolution of mycoheterotrophy.</title>
        <authorList>
            <person name="Li M.H."/>
            <person name="Liu K.W."/>
            <person name="Li Z."/>
            <person name="Lu H.C."/>
            <person name="Ye Q.L."/>
            <person name="Zhang D."/>
            <person name="Wang J.Y."/>
            <person name="Li Y.F."/>
            <person name="Zhong Z.M."/>
            <person name="Liu X."/>
            <person name="Yu X."/>
            <person name="Liu D.K."/>
            <person name="Tu X.D."/>
            <person name="Liu B."/>
            <person name="Hao Y."/>
            <person name="Liao X.Y."/>
            <person name="Jiang Y.T."/>
            <person name="Sun W.H."/>
            <person name="Chen J."/>
            <person name="Chen Y.Q."/>
            <person name="Ai Y."/>
            <person name="Zhai J.W."/>
            <person name="Wu S.S."/>
            <person name="Zhou Z."/>
            <person name="Hsiao Y.Y."/>
            <person name="Wu W.L."/>
            <person name="Chen Y.Y."/>
            <person name="Lin Y.F."/>
            <person name="Hsu J.L."/>
            <person name="Li C.Y."/>
            <person name="Wang Z.W."/>
            <person name="Zhao X."/>
            <person name="Zhong W.Y."/>
            <person name="Ma X.K."/>
            <person name="Ma L."/>
            <person name="Huang J."/>
            <person name="Chen G.Z."/>
            <person name="Huang M.Z."/>
            <person name="Huang L."/>
            <person name="Peng D.H."/>
            <person name="Luo Y.B."/>
            <person name="Zou S.Q."/>
            <person name="Chen S.P."/>
            <person name="Lan S."/>
            <person name="Tsai W.C."/>
            <person name="Van de Peer Y."/>
            <person name="Liu Z.J."/>
        </authorList>
    </citation>
    <scope>NUCLEOTIDE SEQUENCE [LARGE SCALE GENOMIC DNA]</scope>
    <source>
        <strain evidence="2">Lor287</strain>
    </source>
</reference>
<accession>A0AAP0BQP6</accession>
<comment type="caution">
    <text evidence="2">The sequence shown here is derived from an EMBL/GenBank/DDBJ whole genome shotgun (WGS) entry which is preliminary data.</text>
</comment>
<gene>
    <name evidence="2" type="ORF">KSP39_PZI005647</name>
</gene>
<dbReference type="Proteomes" id="UP001418222">
    <property type="component" value="Unassembled WGS sequence"/>
</dbReference>
<dbReference type="PANTHER" id="PTHR34539">
    <property type="entry name" value="T6J4.11 PROTEIN"/>
    <property type="match status" value="1"/>
</dbReference>